<keyword evidence="2" id="KW-1185">Reference proteome</keyword>
<evidence type="ECO:0000313" key="2">
    <source>
        <dbReference type="Proteomes" id="UP000648482"/>
    </source>
</evidence>
<dbReference type="GO" id="GO:0016874">
    <property type="term" value="F:ligase activity"/>
    <property type="evidence" value="ECO:0007669"/>
    <property type="project" value="UniProtKB-KW"/>
</dbReference>
<accession>A0ABR9DYR5</accession>
<dbReference type="PANTHER" id="PTHR36932">
    <property type="entry name" value="CAPSULAR POLYSACCHARIDE BIOSYNTHESIS PROTEIN"/>
    <property type="match status" value="1"/>
</dbReference>
<reference evidence="1 2" key="1">
    <citation type="submission" date="2015-06" db="EMBL/GenBank/DDBJ databases">
        <title>Genome sequence of Pseudoalteromonas aliena.</title>
        <authorList>
            <person name="Xie B.-B."/>
            <person name="Rong J.-C."/>
            <person name="Qin Q.-L."/>
            <person name="Zhang Y.-Z."/>
        </authorList>
    </citation>
    <scope>NUCLEOTIDE SEQUENCE [LARGE SCALE GENOMIC DNA]</scope>
    <source>
        <strain evidence="1 2">SW19</strain>
    </source>
</reference>
<dbReference type="Gene3D" id="3.40.50.12780">
    <property type="entry name" value="N-terminal domain of ligase-like"/>
    <property type="match status" value="1"/>
</dbReference>
<dbReference type="EMBL" id="AQGU01000025">
    <property type="protein sequence ID" value="MBE0359509.1"/>
    <property type="molecule type" value="Genomic_DNA"/>
</dbReference>
<name>A0ABR9DYR5_9GAMM</name>
<dbReference type="Proteomes" id="UP000648482">
    <property type="component" value="Unassembled WGS sequence"/>
</dbReference>
<dbReference type="InterPro" id="IPR053158">
    <property type="entry name" value="CapK_Type1_Caps_Biosynth"/>
</dbReference>
<comment type="caution">
    <text evidence="1">The sequence shown here is derived from an EMBL/GenBank/DDBJ whole genome shotgun (WGS) entry which is preliminary data.</text>
</comment>
<dbReference type="RefSeq" id="WP_193155610.1">
    <property type="nucleotide sequence ID" value="NZ_AQGU01000025.1"/>
</dbReference>
<dbReference type="SUPFAM" id="SSF56801">
    <property type="entry name" value="Acetyl-CoA synthetase-like"/>
    <property type="match status" value="1"/>
</dbReference>
<organism evidence="1 2">
    <name type="scientific">Pseudoalteromonas aliena SW19</name>
    <dbReference type="NCBI Taxonomy" id="1314866"/>
    <lineage>
        <taxon>Bacteria</taxon>
        <taxon>Pseudomonadati</taxon>
        <taxon>Pseudomonadota</taxon>
        <taxon>Gammaproteobacteria</taxon>
        <taxon>Alteromonadales</taxon>
        <taxon>Pseudoalteromonadaceae</taxon>
        <taxon>Pseudoalteromonas</taxon>
    </lineage>
</organism>
<keyword evidence="1" id="KW-0436">Ligase</keyword>
<dbReference type="InterPro" id="IPR042099">
    <property type="entry name" value="ANL_N_sf"/>
</dbReference>
<proteinExistence type="predicted"/>
<sequence length="444" mass="50530">MFTSKVYKLSPVFIQNILLSSRAFIRKKLRENKECEQLTKELIAHDYDSEALKQYQSKTLKNVLTEAQRNIAFYQRFADDINTFPYIDKAEVNSNKDRFLSPNKSGVVVKGSTSGTTGAPLSIPQNMQSVITEQAFINRMMHWAGIEHNDKRAWLRGDMIVPQEQKKGPFWRYSYFENMILLSSFHLAQKNLDGYLNAMQNYGVKAIQAYPSSIVTLAKHLESNDTYYQGTLKSIITSSESLSKEDKALVERRFKCTVFDWYGLFERVAAIASCEHGRYHILTDYAHVELLPAGKAENGRDRAEIVGTNFNNSLYPLVRYKTGDHVLLSDETSCPCGRVFPIIDSIEGRMGDYLIAEDGQKVHILNHIPKGVDGLIASQFIQDKKNEITILVVTDKNKFNNEQCSILTKNAKERLGKSISFKIQEVKSIPRTKNGKIRQAICLL</sequence>
<protein>
    <submittedName>
        <fullName evidence="1">Phenylacetate-CoA ligase</fullName>
    </submittedName>
</protein>
<dbReference type="PANTHER" id="PTHR36932:SF1">
    <property type="entry name" value="CAPSULAR POLYSACCHARIDE BIOSYNTHESIS PROTEIN"/>
    <property type="match status" value="1"/>
</dbReference>
<evidence type="ECO:0000313" key="1">
    <source>
        <dbReference type="EMBL" id="MBE0359509.1"/>
    </source>
</evidence>
<gene>
    <name evidence="1" type="primary">paaK</name>
    <name evidence="1" type="ORF">PALI_a0777</name>
</gene>